<accession>A0A834XBC3</accession>
<dbReference type="AlphaFoldDB" id="A0A834XBC3"/>
<keyword evidence="3" id="KW-1185">Reference proteome</keyword>
<dbReference type="Proteomes" id="UP000634136">
    <property type="component" value="Unassembled WGS sequence"/>
</dbReference>
<dbReference type="EMBL" id="JAAIUW010000002">
    <property type="protein sequence ID" value="KAF7841557.1"/>
    <property type="molecule type" value="Genomic_DNA"/>
</dbReference>
<feature type="compositionally biased region" description="Polar residues" evidence="1">
    <location>
        <begin position="1"/>
        <end position="10"/>
    </location>
</feature>
<comment type="caution">
    <text evidence="2">The sequence shown here is derived from an EMBL/GenBank/DDBJ whole genome shotgun (WGS) entry which is preliminary data.</text>
</comment>
<evidence type="ECO:0000313" key="3">
    <source>
        <dbReference type="Proteomes" id="UP000634136"/>
    </source>
</evidence>
<evidence type="ECO:0000313" key="2">
    <source>
        <dbReference type="EMBL" id="KAF7841557.1"/>
    </source>
</evidence>
<sequence>MKPAESQSTVAPPFFPPSHQRSVHHRLVEKSPSKKHKDPYTKGGETGDRFDFSFVRRLLHMWLQMDLCASSMDSSRRGDGGRNDDTAVERTAVRRWAMIPPVSMGYGGHPPLILYACENGDVD</sequence>
<gene>
    <name evidence="2" type="ORF">G2W53_003855</name>
</gene>
<name>A0A834XBC3_9FABA</name>
<evidence type="ECO:0000256" key="1">
    <source>
        <dbReference type="SAM" id="MobiDB-lite"/>
    </source>
</evidence>
<reference evidence="2" key="1">
    <citation type="submission" date="2020-09" db="EMBL/GenBank/DDBJ databases">
        <title>Genome-Enabled Discovery of Anthraquinone Biosynthesis in Senna tora.</title>
        <authorList>
            <person name="Kang S.-H."/>
            <person name="Pandey R.P."/>
            <person name="Lee C.-M."/>
            <person name="Sim J.-S."/>
            <person name="Jeong J.-T."/>
            <person name="Choi B.-S."/>
            <person name="Jung M."/>
            <person name="Ginzburg D."/>
            <person name="Zhao K."/>
            <person name="Won S.Y."/>
            <person name="Oh T.-J."/>
            <person name="Yu Y."/>
            <person name="Kim N.-H."/>
            <person name="Lee O.R."/>
            <person name="Lee T.-H."/>
            <person name="Bashyal P."/>
            <person name="Kim T.-S."/>
            <person name="Lee W.-H."/>
            <person name="Kawkins C."/>
            <person name="Kim C.-K."/>
            <person name="Kim J.S."/>
            <person name="Ahn B.O."/>
            <person name="Rhee S.Y."/>
            <person name="Sohng J.K."/>
        </authorList>
    </citation>
    <scope>NUCLEOTIDE SEQUENCE</scope>
    <source>
        <tissue evidence="2">Leaf</tissue>
    </source>
</reference>
<proteinExistence type="predicted"/>
<protein>
    <submittedName>
        <fullName evidence="2">Uncharacterized protein</fullName>
    </submittedName>
</protein>
<feature type="region of interest" description="Disordered" evidence="1">
    <location>
        <begin position="1"/>
        <end position="46"/>
    </location>
</feature>
<organism evidence="2 3">
    <name type="scientific">Senna tora</name>
    <dbReference type="NCBI Taxonomy" id="362788"/>
    <lineage>
        <taxon>Eukaryota</taxon>
        <taxon>Viridiplantae</taxon>
        <taxon>Streptophyta</taxon>
        <taxon>Embryophyta</taxon>
        <taxon>Tracheophyta</taxon>
        <taxon>Spermatophyta</taxon>
        <taxon>Magnoliopsida</taxon>
        <taxon>eudicotyledons</taxon>
        <taxon>Gunneridae</taxon>
        <taxon>Pentapetalae</taxon>
        <taxon>rosids</taxon>
        <taxon>fabids</taxon>
        <taxon>Fabales</taxon>
        <taxon>Fabaceae</taxon>
        <taxon>Caesalpinioideae</taxon>
        <taxon>Cassia clade</taxon>
        <taxon>Senna</taxon>
    </lineage>
</organism>